<keyword evidence="3" id="KW-1185">Reference proteome</keyword>
<dbReference type="STRING" id="1076551.HA48_10930"/>
<comment type="caution">
    <text evidence="2">The sequence shown here is derived from an EMBL/GenBank/DDBJ whole genome shotgun (WGS) entry which is preliminary data.</text>
</comment>
<accession>A0A1X1D970</accession>
<feature type="signal peptide" evidence="1">
    <location>
        <begin position="1"/>
        <end position="24"/>
    </location>
</feature>
<protein>
    <recommendedName>
        <fullName evidence="4">Peptidase inhibitor I78 family protein</fullName>
    </recommendedName>
</protein>
<dbReference type="InterPro" id="IPR021719">
    <property type="entry name" value="Prot_inh_I78"/>
</dbReference>
<name>A0A1X1D970_9GAMM</name>
<gene>
    <name evidence="2" type="ORF">HA48_10930</name>
</gene>
<dbReference type="RefSeq" id="WP_128601365.1">
    <property type="nucleotide sequence ID" value="NZ_MLFS01000026.1"/>
</dbReference>
<sequence length="99" mass="10761">MTHYGKALLLTAMFALTACQSASKTDTAAAASHDPETDQCGASQFQNYVGQPLKALDNKRFDVPVRAIPWNGAATMDFNLRRLNFMGDRSGNISQVYCG</sequence>
<keyword evidence="1" id="KW-0732">Signal</keyword>
<dbReference type="EMBL" id="MLFS01000026">
    <property type="protein sequence ID" value="ORM73167.1"/>
    <property type="molecule type" value="Genomic_DNA"/>
</dbReference>
<evidence type="ECO:0000256" key="1">
    <source>
        <dbReference type="SAM" id="SignalP"/>
    </source>
</evidence>
<evidence type="ECO:0000313" key="3">
    <source>
        <dbReference type="Proteomes" id="UP000193104"/>
    </source>
</evidence>
<dbReference type="Gene3D" id="3.30.10.10">
    <property type="entry name" value="Trypsin Inhibitor V, subunit A"/>
    <property type="match status" value="1"/>
</dbReference>
<feature type="chain" id="PRO_5013027134" description="Peptidase inhibitor I78 family protein" evidence="1">
    <location>
        <begin position="25"/>
        <end position="99"/>
    </location>
</feature>
<dbReference type="Pfam" id="PF11720">
    <property type="entry name" value="Inhibitor_I78"/>
    <property type="match status" value="1"/>
</dbReference>
<dbReference type="AlphaFoldDB" id="A0A1X1D970"/>
<dbReference type="Proteomes" id="UP000193104">
    <property type="component" value="Unassembled WGS sequence"/>
</dbReference>
<proteinExistence type="predicted"/>
<evidence type="ECO:0000313" key="2">
    <source>
        <dbReference type="EMBL" id="ORM73167.1"/>
    </source>
</evidence>
<dbReference type="OrthoDB" id="6542851at2"/>
<organism evidence="2 3">
    <name type="scientific">Pantoea wallisii</name>
    <dbReference type="NCBI Taxonomy" id="1076551"/>
    <lineage>
        <taxon>Bacteria</taxon>
        <taxon>Pseudomonadati</taxon>
        <taxon>Pseudomonadota</taxon>
        <taxon>Gammaproteobacteria</taxon>
        <taxon>Enterobacterales</taxon>
        <taxon>Erwiniaceae</taxon>
        <taxon>Pantoea</taxon>
    </lineage>
</organism>
<reference evidence="2 3" key="1">
    <citation type="journal article" date="2017" name="Antonie Van Leeuwenhoek">
        <title>Phylogenomic resolution of the bacterial genus Pantoea and its relationship with Erwinia and Tatumella.</title>
        <authorList>
            <person name="Palmer M."/>
            <person name="Steenkamp E.T."/>
            <person name="Coetzee M.P."/>
            <person name="Chan W.Y."/>
            <person name="van Zyl E."/>
            <person name="De Maayer P."/>
            <person name="Coutinho T.A."/>
            <person name="Blom J."/>
            <person name="Smits T.H."/>
            <person name="Duffy B."/>
            <person name="Venter S.N."/>
        </authorList>
    </citation>
    <scope>NUCLEOTIDE SEQUENCE [LARGE SCALE GENOMIC DNA]</scope>
    <source>
        <strain evidence="2 3">LMG 26277</strain>
    </source>
</reference>
<evidence type="ECO:0008006" key="4">
    <source>
        <dbReference type="Google" id="ProtNLM"/>
    </source>
</evidence>
<dbReference type="PROSITE" id="PS51257">
    <property type="entry name" value="PROKAR_LIPOPROTEIN"/>
    <property type="match status" value="1"/>
</dbReference>